<dbReference type="SUPFAM" id="SSF49373">
    <property type="entry name" value="Invasin/intimin cell-adhesion fragments"/>
    <property type="match status" value="1"/>
</dbReference>
<feature type="signal peptide" evidence="3">
    <location>
        <begin position="1"/>
        <end position="24"/>
    </location>
</feature>
<evidence type="ECO:0000259" key="5">
    <source>
        <dbReference type="PROSITE" id="PS50853"/>
    </source>
</evidence>
<feature type="domain" description="F5/8 type C" evidence="4">
    <location>
        <begin position="1782"/>
        <end position="1936"/>
    </location>
</feature>
<evidence type="ECO:0000259" key="4">
    <source>
        <dbReference type="PROSITE" id="PS50022"/>
    </source>
</evidence>
<dbReference type="SUPFAM" id="SSF49384">
    <property type="entry name" value="Carbohydrate-binding domain"/>
    <property type="match status" value="1"/>
</dbReference>
<dbReference type="SMART" id="SM00060">
    <property type="entry name" value="FN3"/>
    <property type="match status" value="1"/>
</dbReference>
<dbReference type="InterPro" id="IPR008964">
    <property type="entry name" value="Invasin/intimin_cell_adhesion"/>
</dbReference>
<dbReference type="InterPro" id="IPR008979">
    <property type="entry name" value="Galactose-bd-like_sf"/>
</dbReference>
<dbReference type="InterPro" id="IPR025887">
    <property type="entry name" value="Glyco_hydro_31_N_dom"/>
</dbReference>
<organism evidence="6 7">
    <name type="scientific">Candidatus Mediterraneibacter stercorigallinarum</name>
    <dbReference type="NCBI Taxonomy" id="2838686"/>
    <lineage>
        <taxon>Bacteria</taxon>
        <taxon>Bacillati</taxon>
        <taxon>Bacillota</taxon>
        <taxon>Clostridia</taxon>
        <taxon>Lachnospirales</taxon>
        <taxon>Lachnospiraceae</taxon>
        <taxon>Mediterraneibacter</taxon>
    </lineage>
</organism>
<dbReference type="Gene3D" id="2.60.40.10">
    <property type="entry name" value="Immunoglobulins"/>
    <property type="match status" value="1"/>
</dbReference>
<dbReference type="EMBL" id="DXCD01000109">
    <property type="protein sequence ID" value="HIZ13107.1"/>
    <property type="molecule type" value="Genomic_DNA"/>
</dbReference>
<dbReference type="Gene3D" id="3.20.20.80">
    <property type="entry name" value="Glycosidases"/>
    <property type="match status" value="1"/>
</dbReference>
<dbReference type="InterPro" id="IPR008965">
    <property type="entry name" value="CBM2/CBM3_carb-bd_dom_sf"/>
</dbReference>
<feature type="domain" description="F5/8 type C" evidence="4">
    <location>
        <begin position="1057"/>
        <end position="1219"/>
    </location>
</feature>
<dbReference type="Gene3D" id="2.60.40.1080">
    <property type="match status" value="1"/>
</dbReference>
<dbReference type="InterPro" id="IPR013780">
    <property type="entry name" value="Glyco_hydro_b"/>
</dbReference>
<evidence type="ECO:0000256" key="2">
    <source>
        <dbReference type="ARBA" id="ARBA00023295"/>
    </source>
</evidence>
<accession>A0A9D2DA49</accession>
<comment type="caution">
    <text evidence="6">The sequence shown here is derived from an EMBL/GenBank/DDBJ whole genome shotgun (WGS) entry which is preliminary data.</text>
</comment>
<dbReference type="InterPro" id="IPR048395">
    <property type="entry name" value="Glyco_hydro_31_C"/>
</dbReference>
<evidence type="ECO:0000313" key="7">
    <source>
        <dbReference type="Proteomes" id="UP000824017"/>
    </source>
</evidence>
<reference evidence="6" key="1">
    <citation type="journal article" date="2021" name="PeerJ">
        <title>Extensive microbial diversity within the chicken gut microbiome revealed by metagenomics and culture.</title>
        <authorList>
            <person name="Gilroy R."/>
            <person name="Ravi A."/>
            <person name="Getino M."/>
            <person name="Pursley I."/>
            <person name="Horton D.L."/>
            <person name="Alikhan N.F."/>
            <person name="Baker D."/>
            <person name="Gharbi K."/>
            <person name="Hall N."/>
            <person name="Watson M."/>
            <person name="Adriaenssens E.M."/>
            <person name="Foster-Nyarko E."/>
            <person name="Jarju S."/>
            <person name="Secka A."/>
            <person name="Antonio M."/>
            <person name="Oren A."/>
            <person name="Chaudhuri R.R."/>
            <person name="La Ragione R."/>
            <person name="Hildebrand F."/>
            <person name="Pallen M.J."/>
        </authorList>
    </citation>
    <scope>NUCLEOTIDE SEQUENCE</scope>
    <source>
        <strain evidence="6">ChiGjej1B1-13045</strain>
    </source>
</reference>
<feature type="chain" id="PRO_5039214068" evidence="3">
    <location>
        <begin position="25"/>
        <end position="2112"/>
    </location>
</feature>
<gene>
    <name evidence="6" type="ORF">H9817_04205</name>
</gene>
<feature type="domain" description="Fibronectin type-III" evidence="5">
    <location>
        <begin position="965"/>
        <end position="1060"/>
    </location>
</feature>
<dbReference type="Gene3D" id="2.60.120.260">
    <property type="entry name" value="Galactose-binding domain-like"/>
    <property type="match status" value="3"/>
</dbReference>
<comment type="similarity">
    <text evidence="1">Belongs to the glycosyl hydrolase 31 family.</text>
</comment>
<dbReference type="Pfam" id="PF13802">
    <property type="entry name" value="Gal_mutarotas_2"/>
    <property type="match status" value="1"/>
</dbReference>
<dbReference type="Pfam" id="PF21365">
    <property type="entry name" value="Glyco_hydro_31_3rd"/>
    <property type="match status" value="1"/>
</dbReference>
<dbReference type="Proteomes" id="UP000824017">
    <property type="component" value="Unassembled WGS sequence"/>
</dbReference>
<evidence type="ECO:0000313" key="6">
    <source>
        <dbReference type="EMBL" id="HIZ13107.1"/>
    </source>
</evidence>
<dbReference type="Pfam" id="PF07554">
    <property type="entry name" value="FIVAR"/>
    <property type="match status" value="3"/>
</dbReference>
<dbReference type="InterPro" id="IPR002102">
    <property type="entry name" value="Cohesin_dom"/>
</dbReference>
<dbReference type="SUPFAM" id="SSF74650">
    <property type="entry name" value="Galactose mutarotase-like"/>
    <property type="match status" value="1"/>
</dbReference>
<dbReference type="CDD" id="cd00063">
    <property type="entry name" value="FN3"/>
    <property type="match status" value="1"/>
</dbReference>
<dbReference type="Pfam" id="PF01055">
    <property type="entry name" value="Glyco_hydro_31_2nd"/>
    <property type="match status" value="1"/>
</dbReference>
<dbReference type="Gene3D" id="2.60.40.1760">
    <property type="entry name" value="glycosyl hydrolase (family 31)"/>
    <property type="match status" value="1"/>
</dbReference>
<dbReference type="InterPro" id="IPR000322">
    <property type="entry name" value="Glyco_hydro_31_TIM"/>
</dbReference>
<dbReference type="InterPro" id="IPR017853">
    <property type="entry name" value="GH"/>
</dbReference>
<dbReference type="PANTHER" id="PTHR22762">
    <property type="entry name" value="ALPHA-GLUCOSIDASE"/>
    <property type="match status" value="1"/>
</dbReference>
<evidence type="ECO:0000256" key="3">
    <source>
        <dbReference type="SAM" id="SignalP"/>
    </source>
</evidence>
<dbReference type="Gene3D" id="1.20.1270.90">
    <property type="entry name" value="AF1782-like"/>
    <property type="match status" value="1"/>
</dbReference>
<dbReference type="Gene3D" id="2.60.40.1180">
    <property type="entry name" value="Golgi alpha-mannosidase II"/>
    <property type="match status" value="2"/>
</dbReference>
<dbReference type="Pfam" id="PF00963">
    <property type="entry name" value="Cohesin"/>
    <property type="match status" value="1"/>
</dbReference>
<dbReference type="Gene3D" id="1.20.1270.70">
    <property type="entry name" value="Designed single chain three-helix bundle"/>
    <property type="match status" value="2"/>
</dbReference>
<protein>
    <submittedName>
        <fullName evidence="6">Discoidin domain-containing protein</fullName>
    </submittedName>
</protein>
<dbReference type="GO" id="GO:0000272">
    <property type="term" value="P:polysaccharide catabolic process"/>
    <property type="evidence" value="ECO:0007669"/>
    <property type="project" value="InterPro"/>
</dbReference>
<dbReference type="InterPro" id="IPR013783">
    <property type="entry name" value="Ig-like_fold"/>
</dbReference>
<dbReference type="SUPFAM" id="SSF49265">
    <property type="entry name" value="Fibronectin type III"/>
    <property type="match status" value="1"/>
</dbReference>
<dbReference type="Gene3D" id="2.60.40.680">
    <property type="match status" value="1"/>
</dbReference>
<proteinExistence type="inferred from homology"/>
<sequence>MKKTRKAGAWLLTAAMTISTFAYAAPVTVQAADPFSGSLSKVDSAEADGNVVEISFNDGAVTGRITFLENGVFRYNVDPSGEFSEYAKVRGGYPDTGRIQAQPDDSERYSHPAAAVEEDDDKFTITNGTTTIEFDKDTALMSVKAGNKTVMEEAAPLNIGSSGTTQTLVKHDETNYNAGLREEFYGGGTQNGRFVHTDETINISNESSWTDGGVSSPSPFYYTSNGYGVLRNTWQDGKYDFGETTDGVVTATHNENEYDAYIFVSGSDNGSDVSVDLLDGYYKVTGNPALLPSYAFYLGHLNAYNRDAWSATQDIGSNWTIKGNEPYTSAGTTTYEAGGTGFQISANQQAETLNGYGPTVSTDLVPDGVTYSEEFSARAVLDEYLDYDMPFGYFLPNDGYGAGYGQNGYNMTGGVNADGSSSEERLAAVAANVQNLKEFADYAADKGVATGLWTQSNLTPDSNANTYWHTLRDFNAEVNAGVTTLKTDVAWVGYGYSFQLSGVKQAYDIITENQSTRPNIISLDGWAGSQRYNGVWTGDQTGGNWEYIRFHIPTFIGQSLSGNPNIGSDMDGIWGGSPLIATRDYQWKSFAPLMLDMDGWGSYAKGPYVHGDPYTGISRMYLKMKAMMMPYTYTNAYAAANLETGNDDKGLPMIRAMFLEYPDEAYAYTEAGSQYQYMWGENLLVAPVYQDTQADEMGNDVRDGIYLPGGDDQIWIDYFTGDQYRGGQILNGFDAPLWKIPLFVKNGAIIPMYAEHNVAAEGVENGVDKTQRIVEFWPEGETDFSAIEDDGSSVTNDIEEVEGYGDLDNIDYGDHVTTKYTSKVDGDTATLTAEKSTGSYAGYDQNKDTTFVVNVSKKPTDVAAYNGDAELKMVEASDRANYDAYMPEEGEFIYFYDETPEIQTFASEEETIIAGMVEDVEVSPKLYVKFAATDTQANEQKLVIEGFENTGDLNGTGLNENLDVPVLSEDVEAKTPTSITLTWEAVADATGYEILVDGTIDEDGNVTSGMINSVAGGADATSFTHTGLQYKSEHSYYIRSVNKEGHSAWSEEFVTESADDPFRLSPDVTEDQITWTGGIYSNRNPILAFDETFQSGDGGFHSGGDDIGQTLTVDYGNAYVFDYIEYYPRDDSGNGTLTSALVETSLDGVNWVKHGDAGSSTDADADLSFDRARSADMWTWDLTDPNTGADSIGARYIRITPLASVGNFFSASEIKVFTIDGGAGSAQNPFFVGNITTVGTSERTLATFQQMYQKESSAHGSYKNDTWVGEIQNVYGDINFNGISDIWDYAFTAFAVDGGTTQTGSVSGDILLQPSAAAVDSGDEFTISVTALDVQNLNAYGTIIDYDPDQVEYLGTEYVGTGSMYTQGMTGNAVYDDGTAYVNHNAVNMGDQPLVNGSKVLATITMRAKADIDLSDTDVIDLSTVTLMGPDFSVRESKVVSEVEIPDVPTETTVEYGQDAFDITMTNDVLTTDDGSNVTQIVQTGNYNGLFDGAYGRDFEFVWDMGETILAEGQKLPTTMHFAFKTPSKLSTVEVHNANRGNGYLLSMSAEVFYEDGTSDVQNFDTEAEVYTIKADSSKNVTRVDVTCKTSNGLVNEGNDPRENRMLTLAEIDFYYTAGQEAESIAPAEGTATEMLAGYVESINAVVYPEGFPNQYFTVTSSNPEVASIITLVDADGAPSYKVLGLKAGTTEITLTSAADESVTYTYTLTVKDGVDKSALVDAINATTGAPESIYTADSYAEYKAAYDNAVAINDKADATRAEVETAAAELLAAYDALVIEPVDPSLELDTDKVIESAEAMYSESNVVDRMFDGDLLTYWESPWSGENAKLPQDVILTLANKCQLEQVSFTSHTIQNGGVTEYTISVSLDGEEWIEVTSGSVDANAYKQGQNVRVDARFLPAEAKYVKFTVEGAVGRIPEEDNMYGRIAEMDLFGTTTADKGELEALYNEYKDLSSKGYIKDTWTAFQDAMKAAESVLNNEAATADEITAATEDLKTAIDGLRISKTTLEFYLNEAKAHQANGDVDDCVQSIKDLFAEAITEGDAVMANDHATYEEVMNATSKLVQALGALDMKAGSKTDLEMALELADMIDLDKYVDAGQQAFLDAKAAAE</sequence>
<dbReference type="SUPFAM" id="SSF51445">
    <property type="entry name" value="(Trans)glycosidases"/>
    <property type="match status" value="1"/>
</dbReference>
<dbReference type="PANTHER" id="PTHR22762:SF166">
    <property type="entry name" value="ALPHA-GLUCOSIDASE"/>
    <property type="match status" value="1"/>
</dbReference>
<keyword evidence="2" id="KW-0326">Glycosidase</keyword>
<dbReference type="Pfam" id="PF00754">
    <property type="entry name" value="F5_F8_type_C"/>
    <property type="match status" value="2"/>
</dbReference>
<feature type="non-terminal residue" evidence="6">
    <location>
        <position position="2112"/>
    </location>
</feature>
<dbReference type="SUPFAM" id="SSF51011">
    <property type="entry name" value="Glycosyl hydrolase domain"/>
    <property type="match status" value="1"/>
</dbReference>
<dbReference type="InterPro" id="IPR003961">
    <property type="entry name" value="FN3_dom"/>
</dbReference>
<dbReference type="InterPro" id="IPR011013">
    <property type="entry name" value="Gal_mutarotase_sf_dom"/>
</dbReference>
<dbReference type="PROSITE" id="PS50022">
    <property type="entry name" value="FA58C_3"/>
    <property type="match status" value="2"/>
</dbReference>
<evidence type="ECO:0000256" key="1">
    <source>
        <dbReference type="ARBA" id="ARBA00007806"/>
    </source>
</evidence>
<dbReference type="GO" id="GO:0004553">
    <property type="term" value="F:hydrolase activity, hydrolyzing O-glycosyl compounds"/>
    <property type="evidence" value="ECO:0007669"/>
    <property type="project" value="InterPro"/>
</dbReference>
<dbReference type="CDD" id="cd14752">
    <property type="entry name" value="GH31_N"/>
    <property type="match status" value="1"/>
</dbReference>
<dbReference type="PROSITE" id="PS50853">
    <property type="entry name" value="FN3"/>
    <property type="match status" value="1"/>
</dbReference>
<reference evidence="6" key="2">
    <citation type="submission" date="2021-04" db="EMBL/GenBank/DDBJ databases">
        <authorList>
            <person name="Gilroy R."/>
        </authorList>
    </citation>
    <scope>NUCLEOTIDE SEQUENCE</scope>
    <source>
        <strain evidence="6">ChiGjej1B1-13045</strain>
    </source>
</reference>
<dbReference type="InterPro" id="IPR036116">
    <property type="entry name" value="FN3_sf"/>
</dbReference>
<keyword evidence="2" id="KW-0378">Hydrolase</keyword>
<keyword evidence="3" id="KW-0732">Signal</keyword>
<name>A0A9D2DA49_9FIRM</name>
<dbReference type="Pfam" id="PF00041">
    <property type="entry name" value="fn3"/>
    <property type="match status" value="1"/>
</dbReference>
<dbReference type="InterPro" id="IPR000421">
    <property type="entry name" value="FA58C"/>
</dbReference>
<dbReference type="SUPFAM" id="SSF49785">
    <property type="entry name" value="Galactose-binding domain-like"/>
    <property type="match status" value="2"/>
</dbReference>
<dbReference type="GO" id="GO:0030246">
    <property type="term" value="F:carbohydrate binding"/>
    <property type="evidence" value="ECO:0007669"/>
    <property type="project" value="InterPro"/>
</dbReference>